<evidence type="ECO:0000313" key="2">
    <source>
        <dbReference type="Proteomes" id="UP000053676"/>
    </source>
</evidence>
<organism evidence="1 2">
    <name type="scientific">Necator americanus</name>
    <name type="common">Human hookworm</name>
    <dbReference type="NCBI Taxonomy" id="51031"/>
    <lineage>
        <taxon>Eukaryota</taxon>
        <taxon>Metazoa</taxon>
        <taxon>Ecdysozoa</taxon>
        <taxon>Nematoda</taxon>
        <taxon>Chromadorea</taxon>
        <taxon>Rhabditida</taxon>
        <taxon>Rhabditina</taxon>
        <taxon>Rhabditomorpha</taxon>
        <taxon>Strongyloidea</taxon>
        <taxon>Ancylostomatidae</taxon>
        <taxon>Bunostominae</taxon>
        <taxon>Necator</taxon>
    </lineage>
</organism>
<keyword evidence="2" id="KW-1185">Reference proteome</keyword>
<dbReference type="Proteomes" id="UP000053676">
    <property type="component" value="Unassembled WGS sequence"/>
</dbReference>
<name>W2TBV6_NECAM</name>
<dbReference type="AlphaFoldDB" id="W2TBV6"/>
<dbReference type="EMBL" id="KI659457">
    <property type="protein sequence ID" value="ETN79535.1"/>
    <property type="molecule type" value="Genomic_DNA"/>
</dbReference>
<sequence length="80" mass="8550">MNTTPPMKTFAGTCASGDSLVVAHGVIAECDISGSKSLGNPQKAERTSGDKKNLQRAIFKPILIVHLQEKIASAKLRRES</sequence>
<evidence type="ECO:0000313" key="1">
    <source>
        <dbReference type="EMBL" id="ETN79535.1"/>
    </source>
</evidence>
<proteinExistence type="predicted"/>
<accession>W2TBV6</accession>
<reference evidence="2" key="1">
    <citation type="journal article" date="2014" name="Nat. Genet.">
        <title>Genome of the human hookworm Necator americanus.</title>
        <authorList>
            <person name="Tang Y.T."/>
            <person name="Gao X."/>
            <person name="Rosa B.A."/>
            <person name="Abubucker S."/>
            <person name="Hallsworth-Pepin K."/>
            <person name="Martin J."/>
            <person name="Tyagi R."/>
            <person name="Heizer E."/>
            <person name="Zhang X."/>
            <person name="Bhonagiri-Palsikar V."/>
            <person name="Minx P."/>
            <person name="Warren W.C."/>
            <person name="Wang Q."/>
            <person name="Zhan B."/>
            <person name="Hotez P.J."/>
            <person name="Sternberg P.W."/>
            <person name="Dougall A."/>
            <person name="Gaze S.T."/>
            <person name="Mulvenna J."/>
            <person name="Sotillo J."/>
            <person name="Ranganathan S."/>
            <person name="Rabelo E.M."/>
            <person name="Wilson R.K."/>
            <person name="Felgner P.L."/>
            <person name="Bethony J."/>
            <person name="Hawdon J.M."/>
            <person name="Gasser R.B."/>
            <person name="Loukas A."/>
            <person name="Mitreva M."/>
        </authorList>
    </citation>
    <scope>NUCLEOTIDE SEQUENCE [LARGE SCALE GENOMIC DNA]</scope>
</reference>
<dbReference type="KEGG" id="nai:NECAME_09775"/>
<protein>
    <submittedName>
        <fullName evidence="1">Uncharacterized protein</fullName>
    </submittedName>
</protein>
<gene>
    <name evidence="1" type="ORF">NECAME_09775</name>
</gene>